<evidence type="ECO:0000313" key="2">
    <source>
        <dbReference type="EMBL" id="ROV87411.1"/>
    </source>
</evidence>
<sequence>MPRKNSFAMDSSTGYSTLEYLAATPRGRNPPRKKSVPADGNPGYMAMQWFGGVTPQYMRSSPSMKPKKKSHHGHASHGPERPSQHDSHGAHGRFGGHAGGSSRPHGEDERREPPVVEQLYTQGVRMTVPPIREPQYMEPQCMDSPSPRRPDHAERVQPAAFGGYAANHHPQGNAPHYDHEDDNIYEDDDDDNSDHVYHSEPDDNRDQQIPQAYSGRERPPAGGQARYGYIHQQQSLDSMRGDDGSEATIVGYQGRGGVFQVQVPPPLGGADYHHSGGISTAEPALPAPQEMPPEGLQDGVGAMVLYRGQPEYEEEHEDWALQRVSQW</sequence>
<feature type="region of interest" description="Disordered" evidence="1">
    <location>
        <begin position="263"/>
        <end position="296"/>
    </location>
</feature>
<reference evidence="2 3" key="1">
    <citation type="submission" date="2015-09" db="EMBL/GenBank/DDBJ databases">
        <title>Host preference determinants of Valsa canker pathogens revealed by comparative genomics.</title>
        <authorList>
            <person name="Yin Z."/>
            <person name="Huang L."/>
        </authorList>
    </citation>
    <scope>NUCLEOTIDE SEQUENCE [LARGE SCALE GENOMIC DNA]</scope>
    <source>
        <strain evidence="2 3">YSFL</strain>
    </source>
</reference>
<keyword evidence="3" id="KW-1185">Reference proteome</keyword>
<proteinExistence type="predicted"/>
<comment type="caution">
    <text evidence="2">The sequence shown here is derived from an EMBL/GenBank/DDBJ whole genome shotgun (WGS) entry which is preliminary data.</text>
</comment>
<dbReference type="Proteomes" id="UP000284375">
    <property type="component" value="Unassembled WGS sequence"/>
</dbReference>
<gene>
    <name evidence="2" type="ORF">VSDG_09678</name>
</gene>
<evidence type="ECO:0000313" key="3">
    <source>
        <dbReference type="Proteomes" id="UP000284375"/>
    </source>
</evidence>
<feature type="compositionally biased region" description="Basic and acidic residues" evidence="1">
    <location>
        <begin position="146"/>
        <end position="155"/>
    </location>
</feature>
<evidence type="ECO:0000256" key="1">
    <source>
        <dbReference type="SAM" id="MobiDB-lite"/>
    </source>
</evidence>
<feature type="compositionally biased region" description="Basic residues" evidence="1">
    <location>
        <begin position="65"/>
        <end position="75"/>
    </location>
</feature>
<organism evidence="2 3">
    <name type="scientific">Cytospora chrysosperma</name>
    <name type="common">Cytospora canker fungus</name>
    <name type="synonym">Sphaeria chrysosperma</name>
    <dbReference type="NCBI Taxonomy" id="252740"/>
    <lineage>
        <taxon>Eukaryota</taxon>
        <taxon>Fungi</taxon>
        <taxon>Dikarya</taxon>
        <taxon>Ascomycota</taxon>
        <taxon>Pezizomycotina</taxon>
        <taxon>Sordariomycetes</taxon>
        <taxon>Sordariomycetidae</taxon>
        <taxon>Diaporthales</taxon>
        <taxon>Cytosporaceae</taxon>
        <taxon>Cytospora</taxon>
    </lineage>
</organism>
<dbReference type="AlphaFoldDB" id="A0A423V9A3"/>
<protein>
    <submittedName>
        <fullName evidence="2">Uncharacterized protein</fullName>
    </submittedName>
</protein>
<feature type="compositionally biased region" description="Basic and acidic residues" evidence="1">
    <location>
        <begin position="77"/>
        <end position="89"/>
    </location>
</feature>
<dbReference type="EMBL" id="LJZO01000084">
    <property type="protein sequence ID" value="ROV87411.1"/>
    <property type="molecule type" value="Genomic_DNA"/>
</dbReference>
<feature type="compositionally biased region" description="Basic and acidic residues" evidence="1">
    <location>
        <begin position="104"/>
        <end position="114"/>
    </location>
</feature>
<dbReference type="STRING" id="252740.A0A423V9A3"/>
<feature type="region of interest" description="Disordered" evidence="1">
    <location>
        <begin position="1"/>
        <end position="245"/>
    </location>
</feature>
<name>A0A423V9A3_CYTCH</name>
<feature type="compositionally biased region" description="Acidic residues" evidence="1">
    <location>
        <begin position="180"/>
        <end position="192"/>
    </location>
</feature>
<accession>A0A423V9A3</accession>
<dbReference type="OrthoDB" id="10655343at2759"/>
<feature type="compositionally biased region" description="Basic and acidic residues" evidence="1">
    <location>
        <begin position="193"/>
        <end position="206"/>
    </location>
</feature>